<evidence type="ECO:0000313" key="3">
    <source>
        <dbReference type="Proteomes" id="UP000268093"/>
    </source>
</evidence>
<feature type="compositionally biased region" description="Low complexity" evidence="1">
    <location>
        <begin position="266"/>
        <end position="278"/>
    </location>
</feature>
<feature type="region of interest" description="Disordered" evidence="1">
    <location>
        <begin position="263"/>
        <end position="291"/>
    </location>
</feature>
<evidence type="ECO:0000256" key="1">
    <source>
        <dbReference type="SAM" id="MobiDB-lite"/>
    </source>
</evidence>
<dbReference type="GO" id="GO:0005737">
    <property type="term" value="C:cytoplasm"/>
    <property type="evidence" value="ECO:0007669"/>
    <property type="project" value="TreeGrafter"/>
</dbReference>
<dbReference type="AlphaFoldDB" id="A0A433DLU2"/>
<dbReference type="PANTHER" id="PTHR16525">
    <property type="entry name" value="PROTEIN C12ORF4"/>
    <property type="match status" value="1"/>
</dbReference>
<protein>
    <submittedName>
        <fullName evidence="2">Uncharacterized protein</fullName>
    </submittedName>
</protein>
<gene>
    <name evidence="2" type="ORF">BC936DRAFT_145987</name>
</gene>
<dbReference type="PANTHER" id="PTHR16525:SF0">
    <property type="entry name" value="PROTEIN C12ORF4"/>
    <property type="match status" value="1"/>
</dbReference>
<proteinExistence type="predicted"/>
<sequence length="388" mass="43447">MAFDKALKDFVVSVTLNLVPNVSLQTPLPTTTLTIPFRQGQLILDTVRKLMNDNFVPVYLETSILSTVHSVMLESHRLDLEKLPEAIVDPDAPEEFRTSARANAVKNELVEAYQNYTMQFHNKAEEASYLNPYHTLVHSPVSSIFDTLLELEQNYALSIDDLVKTRDKEIADLQARSFLSRPTKQNPPHIYTHLFLLFHANRQAREIDFISNPAHARSRHMEDIEIRQATWASEIHQNCQTHRSEYRDFVVQLYQEHQIRLSALGPSTSRGPSPSSSSVITAGGAPPGSDKIDGKEIVAAAMNRMRSWALKRSDSNEALAVIAGVGGGGPARPAHRRKSSANLVGLQIEDFPVEAEMFTATPTREQPEVQVGSGLLTCVWQFLLWVWA</sequence>
<comment type="caution">
    <text evidence="2">The sequence shown here is derived from an EMBL/GenBank/DDBJ whole genome shotgun (WGS) entry which is preliminary data.</text>
</comment>
<organism evidence="2 3">
    <name type="scientific">Jimgerdemannia flammicorona</name>
    <dbReference type="NCBI Taxonomy" id="994334"/>
    <lineage>
        <taxon>Eukaryota</taxon>
        <taxon>Fungi</taxon>
        <taxon>Fungi incertae sedis</taxon>
        <taxon>Mucoromycota</taxon>
        <taxon>Mucoromycotina</taxon>
        <taxon>Endogonomycetes</taxon>
        <taxon>Endogonales</taxon>
        <taxon>Endogonaceae</taxon>
        <taxon>Jimgerdemannia</taxon>
    </lineage>
</organism>
<reference evidence="2 3" key="1">
    <citation type="journal article" date="2018" name="New Phytol.">
        <title>Phylogenomics of Endogonaceae and evolution of mycorrhizas within Mucoromycota.</title>
        <authorList>
            <person name="Chang Y."/>
            <person name="Desiro A."/>
            <person name="Na H."/>
            <person name="Sandor L."/>
            <person name="Lipzen A."/>
            <person name="Clum A."/>
            <person name="Barry K."/>
            <person name="Grigoriev I.V."/>
            <person name="Martin F.M."/>
            <person name="Stajich J.E."/>
            <person name="Smith M.E."/>
            <person name="Bonito G."/>
            <person name="Spatafora J.W."/>
        </authorList>
    </citation>
    <scope>NUCLEOTIDE SEQUENCE [LARGE SCALE GENOMIC DNA]</scope>
    <source>
        <strain evidence="2 3">GMNB39</strain>
    </source>
</reference>
<dbReference type="Proteomes" id="UP000268093">
    <property type="component" value="Unassembled WGS sequence"/>
</dbReference>
<dbReference type="EMBL" id="RBNI01000481">
    <property type="protein sequence ID" value="RUP51785.1"/>
    <property type="molecule type" value="Genomic_DNA"/>
</dbReference>
<keyword evidence="3" id="KW-1185">Reference proteome</keyword>
<evidence type="ECO:0000313" key="2">
    <source>
        <dbReference type="EMBL" id="RUP51785.1"/>
    </source>
</evidence>
<dbReference type="OrthoDB" id="415359at2759"/>
<dbReference type="Pfam" id="PF10154">
    <property type="entry name" value="Fy-3"/>
    <property type="match status" value="1"/>
</dbReference>
<name>A0A433DLU2_9FUNG</name>
<accession>A0A433DLU2</accession>
<dbReference type="InterPro" id="IPR019311">
    <property type="entry name" value="Fy-3"/>
</dbReference>